<feature type="transmembrane region" description="Helical" evidence="7">
    <location>
        <begin position="294"/>
        <end position="312"/>
    </location>
</feature>
<accession>A0A7W7QK57</accession>
<feature type="transmembrane region" description="Helical" evidence="7">
    <location>
        <begin position="235"/>
        <end position="256"/>
    </location>
</feature>
<evidence type="ECO:0000256" key="5">
    <source>
        <dbReference type="ARBA" id="ARBA00022989"/>
    </source>
</evidence>
<dbReference type="CDD" id="cd06173">
    <property type="entry name" value="MFS_MefA_like"/>
    <property type="match status" value="1"/>
</dbReference>
<dbReference type="AlphaFoldDB" id="A0A7W7QK57"/>
<proteinExistence type="predicted"/>
<dbReference type="PANTHER" id="PTHR23513:SF9">
    <property type="entry name" value="ENTEROBACTIN EXPORTER ENTS"/>
    <property type="match status" value="1"/>
</dbReference>
<dbReference type="RefSeq" id="WP_184713706.1">
    <property type="nucleotide sequence ID" value="NZ_JACHJP010000002.1"/>
</dbReference>
<dbReference type="Proteomes" id="UP000552644">
    <property type="component" value="Unassembled WGS sequence"/>
</dbReference>
<gene>
    <name evidence="8" type="ORF">FHS44_002063</name>
</gene>
<feature type="transmembrane region" description="Helical" evidence="7">
    <location>
        <begin position="318"/>
        <end position="343"/>
    </location>
</feature>
<keyword evidence="6 7" id="KW-0472">Membrane</keyword>
<keyword evidence="9" id="KW-1185">Reference proteome</keyword>
<dbReference type="SUPFAM" id="SSF103473">
    <property type="entry name" value="MFS general substrate transporter"/>
    <property type="match status" value="1"/>
</dbReference>
<evidence type="ECO:0000256" key="2">
    <source>
        <dbReference type="ARBA" id="ARBA00022448"/>
    </source>
</evidence>
<feature type="transmembrane region" description="Helical" evidence="7">
    <location>
        <begin position="268"/>
        <end position="287"/>
    </location>
</feature>
<feature type="transmembrane region" description="Helical" evidence="7">
    <location>
        <begin position="355"/>
        <end position="377"/>
    </location>
</feature>
<evidence type="ECO:0000313" key="8">
    <source>
        <dbReference type="EMBL" id="MBB4914978.1"/>
    </source>
</evidence>
<feature type="transmembrane region" description="Helical" evidence="7">
    <location>
        <begin position="26"/>
        <end position="53"/>
    </location>
</feature>
<feature type="transmembrane region" description="Helical" evidence="7">
    <location>
        <begin position="383"/>
        <end position="401"/>
    </location>
</feature>
<reference evidence="8 9" key="1">
    <citation type="submission" date="2020-08" db="EMBL/GenBank/DDBJ databases">
        <title>Genomic Encyclopedia of Type Strains, Phase III (KMG-III): the genomes of soil and plant-associated and newly described type strains.</title>
        <authorList>
            <person name="Whitman W."/>
        </authorList>
    </citation>
    <scope>NUCLEOTIDE SEQUENCE [LARGE SCALE GENOMIC DNA]</scope>
    <source>
        <strain evidence="8 9">CECT 8840</strain>
    </source>
</reference>
<evidence type="ECO:0000256" key="4">
    <source>
        <dbReference type="ARBA" id="ARBA00022692"/>
    </source>
</evidence>
<feature type="transmembrane region" description="Helical" evidence="7">
    <location>
        <begin position="101"/>
        <end position="124"/>
    </location>
</feature>
<comment type="subcellular location">
    <subcellularLocation>
        <location evidence="1">Cell inner membrane</location>
        <topology evidence="1">Multi-pass membrane protein</topology>
    </subcellularLocation>
</comment>
<dbReference type="EMBL" id="JACHJP010000002">
    <property type="protein sequence ID" value="MBB4914978.1"/>
    <property type="molecule type" value="Genomic_DNA"/>
</dbReference>
<dbReference type="Gene3D" id="1.20.1250.20">
    <property type="entry name" value="MFS general substrate transporter like domains"/>
    <property type="match status" value="1"/>
</dbReference>
<comment type="caution">
    <text evidence="8">The sequence shown here is derived from an EMBL/GenBank/DDBJ whole genome shotgun (WGS) entry which is preliminary data.</text>
</comment>
<evidence type="ECO:0000256" key="1">
    <source>
        <dbReference type="ARBA" id="ARBA00004429"/>
    </source>
</evidence>
<keyword evidence="4 7" id="KW-0812">Transmembrane</keyword>
<organism evidence="8 9">
    <name type="scientific">Streptosporangium saharense</name>
    <dbReference type="NCBI Taxonomy" id="1706840"/>
    <lineage>
        <taxon>Bacteria</taxon>
        <taxon>Bacillati</taxon>
        <taxon>Actinomycetota</taxon>
        <taxon>Actinomycetes</taxon>
        <taxon>Streptosporangiales</taxon>
        <taxon>Streptosporangiaceae</taxon>
        <taxon>Streptosporangium</taxon>
    </lineage>
</organism>
<keyword evidence="3" id="KW-1003">Cell membrane</keyword>
<evidence type="ECO:0000256" key="6">
    <source>
        <dbReference type="ARBA" id="ARBA00023136"/>
    </source>
</evidence>
<dbReference type="InterPro" id="IPR036259">
    <property type="entry name" value="MFS_trans_sf"/>
</dbReference>
<evidence type="ECO:0000256" key="3">
    <source>
        <dbReference type="ARBA" id="ARBA00022475"/>
    </source>
</evidence>
<dbReference type="PANTHER" id="PTHR23513">
    <property type="entry name" value="INTEGRAL MEMBRANE EFFLUX PROTEIN-RELATED"/>
    <property type="match status" value="1"/>
</dbReference>
<protein>
    <submittedName>
        <fullName evidence="8">MFS family permease</fullName>
    </submittedName>
</protein>
<feature type="transmembrane region" description="Helical" evidence="7">
    <location>
        <begin position="180"/>
        <end position="201"/>
    </location>
</feature>
<name>A0A7W7QK57_9ACTN</name>
<sequence>MTVTETPQAQADSADLPLRRNRRFQALWVGGAGAAMSVNMALVAIPVLVLAVTSSAMVAGLYGLVTGVTAFAAGVPAGAILDRYDRRTLLIVSELVRALAFATLLLALTFGTPGVVHLLALAAVTGLTQPLSSGARMLATRSVVPPAQLTSALTQEEVRSHSASILGPALGGMLYAASRTLPVVGIVAGYVVSALCALAVPRDKEASRERRAQPGGGMLGGLALLLRVPVLRASIIALSVLNLGGSALDLLVVVLIRANGGSEAEVGFAFTIVSVGGLAGAGLVGLLHRHLSPGALLIGLYVWGGALTAALAVPLGFWWYGVVLALAVLPLPATMVLVDILIFRQVDDALRGRTITATITMLTVGAALGPFVAGLLLEYAGPVPAVLAVSGVFLAAGVYALSKRVIRTARWPRPQESGA</sequence>
<dbReference type="InterPro" id="IPR011701">
    <property type="entry name" value="MFS"/>
</dbReference>
<dbReference type="GO" id="GO:0022857">
    <property type="term" value="F:transmembrane transporter activity"/>
    <property type="evidence" value="ECO:0007669"/>
    <property type="project" value="InterPro"/>
</dbReference>
<dbReference type="Pfam" id="PF07690">
    <property type="entry name" value="MFS_1"/>
    <property type="match status" value="1"/>
</dbReference>
<evidence type="ECO:0000313" key="9">
    <source>
        <dbReference type="Proteomes" id="UP000552644"/>
    </source>
</evidence>
<feature type="transmembrane region" description="Helical" evidence="7">
    <location>
        <begin position="59"/>
        <end position="81"/>
    </location>
</feature>
<evidence type="ECO:0000256" key="7">
    <source>
        <dbReference type="SAM" id="Phobius"/>
    </source>
</evidence>
<keyword evidence="2" id="KW-0813">Transport</keyword>
<dbReference type="GO" id="GO:0005886">
    <property type="term" value="C:plasma membrane"/>
    <property type="evidence" value="ECO:0007669"/>
    <property type="project" value="UniProtKB-SubCell"/>
</dbReference>
<keyword evidence="5 7" id="KW-1133">Transmembrane helix</keyword>